<dbReference type="PANTHER" id="PTHR21340">
    <property type="entry name" value="DIADENOSINE 5,5-P1,P4-TETRAPHOSPHATE PYROPHOSPHOHYDROLASE MUTT"/>
    <property type="match status" value="1"/>
</dbReference>
<protein>
    <submittedName>
        <fullName evidence="3">DNA mismatch repair protein MutT</fullName>
    </submittedName>
</protein>
<dbReference type="SUPFAM" id="SSF55811">
    <property type="entry name" value="Nudix"/>
    <property type="match status" value="1"/>
</dbReference>
<dbReference type="InterPro" id="IPR015797">
    <property type="entry name" value="NUDIX_hydrolase-like_dom_sf"/>
</dbReference>
<reference evidence="3" key="2">
    <citation type="submission" date="2020-09" db="EMBL/GenBank/DDBJ databases">
        <authorList>
            <person name="Sun Q."/>
            <person name="Zhou Y."/>
        </authorList>
    </citation>
    <scope>NUCLEOTIDE SEQUENCE</scope>
    <source>
        <strain evidence="3">CGMCC 1.14988</strain>
    </source>
</reference>
<dbReference type="OrthoDB" id="954553at2"/>
<dbReference type="EMBL" id="BMHA01000012">
    <property type="protein sequence ID" value="GGI08578.1"/>
    <property type="molecule type" value="Genomic_DNA"/>
</dbReference>
<keyword evidence="1" id="KW-0378">Hydrolase</keyword>
<dbReference type="InterPro" id="IPR020084">
    <property type="entry name" value="NUDIX_hydrolase_CS"/>
</dbReference>
<dbReference type="PROSITE" id="PS00893">
    <property type="entry name" value="NUDIX_BOX"/>
    <property type="match status" value="1"/>
</dbReference>
<reference evidence="3" key="1">
    <citation type="journal article" date="2014" name="Int. J. Syst. Evol. Microbiol.">
        <title>Complete genome sequence of Corynebacterium casei LMG S-19264T (=DSM 44701T), isolated from a smear-ripened cheese.</title>
        <authorList>
            <consortium name="US DOE Joint Genome Institute (JGI-PGF)"/>
            <person name="Walter F."/>
            <person name="Albersmeier A."/>
            <person name="Kalinowski J."/>
            <person name="Ruckert C."/>
        </authorList>
    </citation>
    <scope>NUCLEOTIDE SEQUENCE</scope>
    <source>
        <strain evidence="3">CGMCC 1.14988</strain>
    </source>
</reference>
<dbReference type="InterPro" id="IPR051325">
    <property type="entry name" value="Nudix_hydrolase_domain"/>
</dbReference>
<evidence type="ECO:0000313" key="4">
    <source>
        <dbReference type="Proteomes" id="UP000650511"/>
    </source>
</evidence>
<evidence type="ECO:0000313" key="3">
    <source>
        <dbReference type="EMBL" id="GGI08578.1"/>
    </source>
</evidence>
<evidence type="ECO:0000256" key="1">
    <source>
        <dbReference type="ARBA" id="ARBA00022801"/>
    </source>
</evidence>
<organism evidence="3 4">
    <name type="scientific">Egicoccus halophilus</name>
    <dbReference type="NCBI Taxonomy" id="1670830"/>
    <lineage>
        <taxon>Bacteria</taxon>
        <taxon>Bacillati</taxon>
        <taxon>Actinomycetota</taxon>
        <taxon>Nitriliruptoria</taxon>
        <taxon>Egicoccales</taxon>
        <taxon>Egicoccaceae</taxon>
        <taxon>Egicoccus</taxon>
    </lineage>
</organism>
<keyword evidence="4" id="KW-1185">Reference proteome</keyword>
<evidence type="ECO:0000259" key="2">
    <source>
        <dbReference type="PROSITE" id="PS51462"/>
    </source>
</evidence>
<dbReference type="Pfam" id="PF00293">
    <property type="entry name" value="NUDIX"/>
    <property type="match status" value="1"/>
</dbReference>
<dbReference type="PROSITE" id="PS51462">
    <property type="entry name" value="NUDIX"/>
    <property type="match status" value="1"/>
</dbReference>
<dbReference type="Proteomes" id="UP000650511">
    <property type="component" value="Unassembled WGS sequence"/>
</dbReference>
<dbReference type="GO" id="GO:0004081">
    <property type="term" value="F:bis(5'-nucleosyl)-tetraphosphatase (asymmetrical) activity"/>
    <property type="evidence" value="ECO:0007669"/>
    <property type="project" value="TreeGrafter"/>
</dbReference>
<dbReference type="Gene3D" id="3.90.79.10">
    <property type="entry name" value="Nucleoside Triphosphate Pyrophosphohydrolase"/>
    <property type="match status" value="1"/>
</dbReference>
<gene>
    <name evidence="3" type="ORF">GCM10011354_29780</name>
</gene>
<dbReference type="RefSeq" id="WP_130650382.1">
    <property type="nucleotide sequence ID" value="NZ_BMHA01000012.1"/>
</dbReference>
<dbReference type="PANTHER" id="PTHR21340:SF7">
    <property type="entry name" value="NUDIX HYDROLASE DOMAIN-CONTAINING PROTEIN"/>
    <property type="match status" value="1"/>
</dbReference>
<dbReference type="AlphaFoldDB" id="A0A8J3AAB3"/>
<proteinExistence type="predicted"/>
<dbReference type="GO" id="GO:0006167">
    <property type="term" value="P:AMP biosynthetic process"/>
    <property type="evidence" value="ECO:0007669"/>
    <property type="project" value="TreeGrafter"/>
</dbReference>
<accession>A0A8J3AAB3</accession>
<dbReference type="CDD" id="cd04662">
    <property type="entry name" value="NUDIX_Hydrolase"/>
    <property type="match status" value="1"/>
</dbReference>
<comment type="caution">
    <text evidence="3">The sequence shown here is derived from an EMBL/GenBank/DDBJ whole genome shotgun (WGS) entry which is preliminary data.</text>
</comment>
<sequence length="155" mass="17016">MTRRSAGLLVYRQSDGGLEVLLAHLGGPFFARRDVGAWTLPKGEYEPDETPSSAARREFREELGLDPPHGELVELGEVRQSGGKRVTAFAVAGDPDPDAIVPGTFLLEWPRGSGHERAFPEVDRVAWFDPDTARAKLVTAQRAFVDRLEAHLAGR</sequence>
<dbReference type="InterPro" id="IPR000086">
    <property type="entry name" value="NUDIX_hydrolase_dom"/>
</dbReference>
<feature type="domain" description="Nudix hydrolase" evidence="2">
    <location>
        <begin position="1"/>
        <end position="150"/>
    </location>
</feature>
<dbReference type="GO" id="GO:0006754">
    <property type="term" value="P:ATP biosynthetic process"/>
    <property type="evidence" value="ECO:0007669"/>
    <property type="project" value="TreeGrafter"/>
</dbReference>
<name>A0A8J3AAB3_9ACTN</name>